<organism evidence="2 3">
    <name type="scientific">Colletotrichum gloeosporioides</name>
    <name type="common">Anthracnose fungus</name>
    <name type="synonym">Glomerella cingulata</name>
    <dbReference type="NCBI Taxonomy" id="474922"/>
    <lineage>
        <taxon>Eukaryota</taxon>
        <taxon>Fungi</taxon>
        <taxon>Dikarya</taxon>
        <taxon>Ascomycota</taxon>
        <taxon>Pezizomycotina</taxon>
        <taxon>Sordariomycetes</taxon>
        <taxon>Hypocreomycetidae</taxon>
        <taxon>Glomerellales</taxon>
        <taxon>Glomerellaceae</taxon>
        <taxon>Colletotrichum</taxon>
        <taxon>Colletotrichum gloeosporioides species complex</taxon>
    </lineage>
</organism>
<dbReference type="AlphaFoldDB" id="A0A8H4CF15"/>
<dbReference type="Proteomes" id="UP000613401">
    <property type="component" value="Unassembled WGS sequence"/>
</dbReference>
<keyword evidence="1" id="KW-0812">Transmembrane</keyword>
<dbReference type="EMBL" id="WVTB01000059">
    <property type="protein sequence ID" value="KAF3802845.1"/>
    <property type="molecule type" value="Genomic_DNA"/>
</dbReference>
<comment type="caution">
    <text evidence="2">The sequence shown here is derived from an EMBL/GenBank/DDBJ whole genome shotgun (WGS) entry which is preliminary data.</text>
</comment>
<evidence type="ECO:0000313" key="3">
    <source>
        <dbReference type="Proteomes" id="UP000613401"/>
    </source>
</evidence>
<reference evidence="2" key="2">
    <citation type="submission" date="2020-03" db="EMBL/GenBank/DDBJ databases">
        <authorList>
            <person name="Fu F.-F."/>
            <person name="Chen J."/>
        </authorList>
    </citation>
    <scope>NUCLEOTIDE SEQUENCE</scope>
    <source>
        <strain evidence="2">Lc1</strain>
    </source>
</reference>
<keyword evidence="3" id="KW-1185">Reference proteome</keyword>
<gene>
    <name evidence="2" type="ORF">GCG54_00000212</name>
</gene>
<reference evidence="2" key="1">
    <citation type="journal article" date="2020" name="Phytopathology">
        <title>Genome sequence and comparative analysis of Colletotrichum gloeosporioides isolated from Liriodendron leaves.</title>
        <authorList>
            <person name="Fu F.F."/>
            <person name="Hao Z."/>
            <person name="Wang P."/>
            <person name="Lu Y."/>
            <person name="Xue L.J."/>
            <person name="Wei G."/>
            <person name="Tian Y."/>
            <person name="Baishi H."/>
            <person name="Xu H."/>
            <person name="Shi J."/>
            <person name="Cheng T."/>
            <person name="Wang G."/>
            <person name="Yi Y."/>
            <person name="Chen J."/>
        </authorList>
    </citation>
    <scope>NUCLEOTIDE SEQUENCE</scope>
    <source>
        <strain evidence="2">Lc1</strain>
    </source>
</reference>
<feature type="transmembrane region" description="Helical" evidence="1">
    <location>
        <begin position="154"/>
        <end position="174"/>
    </location>
</feature>
<proteinExistence type="predicted"/>
<dbReference type="RefSeq" id="XP_045262004.1">
    <property type="nucleotide sequence ID" value="XM_045400353.1"/>
</dbReference>
<dbReference type="GeneID" id="69007385"/>
<sequence length="175" mass="19812">MDKVVYVNESHRTHLQERWHAYPEACSRPAPDLGIPIVCTTGSDVIFTRGYLVSPGQDFDMFEHCCPSNRNGSNVYMTQRFCQSSTCFTHQPEIAINWPDCVREAAGKKIDELKAEGRKFNYTKDIFKGKCEWIDYTSLKKELQYNKSESSSLGVSKCVILALTLASVVGAHFIM</sequence>
<name>A0A8H4CF15_COLGL</name>
<evidence type="ECO:0000313" key="2">
    <source>
        <dbReference type="EMBL" id="KAF3802845.1"/>
    </source>
</evidence>
<accession>A0A8H4CF15</accession>
<keyword evidence="1" id="KW-0472">Membrane</keyword>
<protein>
    <submittedName>
        <fullName evidence="2">Uncharacterized protein</fullName>
    </submittedName>
</protein>
<evidence type="ECO:0000256" key="1">
    <source>
        <dbReference type="SAM" id="Phobius"/>
    </source>
</evidence>
<keyword evidence="1" id="KW-1133">Transmembrane helix</keyword>